<sequence length="96" mass="10051">MAELRWRAKLAGACVGSPGRRSGVRSVQARYSRGQTGQETGAPDDPANGGGQVGLRSLLRSNILGLLSHTTSFSSSKTLGLRSRVAVQCNDDVTPP</sequence>
<proteinExistence type="predicted"/>
<organism evidence="2 3">
    <name type="scientific">Elysia crispata</name>
    <name type="common">lettuce slug</name>
    <dbReference type="NCBI Taxonomy" id="231223"/>
    <lineage>
        <taxon>Eukaryota</taxon>
        <taxon>Metazoa</taxon>
        <taxon>Spiralia</taxon>
        <taxon>Lophotrochozoa</taxon>
        <taxon>Mollusca</taxon>
        <taxon>Gastropoda</taxon>
        <taxon>Heterobranchia</taxon>
        <taxon>Euthyneura</taxon>
        <taxon>Panpulmonata</taxon>
        <taxon>Sacoglossa</taxon>
        <taxon>Placobranchoidea</taxon>
        <taxon>Plakobranchidae</taxon>
        <taxon>Elysia</taxon>
    </lineage>
</organism>
<feature type="region of interest" description="Disordered" evidence="1">
    <location>
        <begin position="16"/>
        <end position="54"/>
    </location>
</feature>
<evidence type="ECO:0000313" key="2">
    <source>
        <dbReference type="EMBL" id="KAK3790738.1"/>
    </source>
</evidence>
<evidence type="ECO:0000313" key="3">
    <source>
        <dbReference type="Proteomes" id="UP001283361"/>
    </source>
</evidence>
<reference evidence="2" key="1">
    <citation type="journal article" date="2023" name="G3 (Bethesda)">
        <title>A reference genome for the long-term kleptoplast-retaining sea slug Elysia crispata morphotype clarki.</title>
        <authorList>
            <person name="Eastman K.E."/>
            <person name="Pendleton A.L."/>
            <person name="Shaikh M.A."/>
            <person name="Suttiyut T."/>
            <person name="Ogas R."/>
            <person name="Tomko P."/>
            <person name="Gavelis G."/>
            <person name="Widhalm J.R."/>
            <person name="Wisecaver J.H."/>
        </authorList>
    </citation>
    <scope>NUCLEOTIDE SEQUENCE</scope>
    <source>
        <strain evidence="2">ECLA1</strain>
    </source>
</reference>
<name>A0AAE1E2S6_9GAST</name>
<dbReference type="Proteomes" id="UP001283361">
    <property type="component" value="Unassembled WGS sequence"/>
</dbReference>
<gene>
    <name evidence="2" type="ORF">RRG08_038229</name>
</gene>
<accession>A0AAE1E2S6</accession>
<dbReference type="EMBL" id="JAWDGP010001519">
    <property type="protein sequence ID" value="KAK3790738.1"/>
    <property type="molecule type" value="Genomic_DNA"/>
</dbReference>
<dbReference type="AlphaFoldDB" id="A0AAE1E2S6"/>
<protein>
    <submittedName>
        <fullName evidence="2">Uncharacterized protein</fullName>
    </submittedName>
</protein>
<evidence type="ECO:0000256" key="1">
    <source>
        <dbReference type="SAM" id="MobiDB-lite"/>
    </source>
</evidence>
<comment type="caution">
    <text evidence="2">The sequence shown here is derived from an EMBL/GenBank/DDBJ whole genome shotgun (WGS) entry which is preliminary data.</text>
</comment>
<keyword evidence="3" id="KW-1185">Reference proteome</keyword>